<sequence>MGRQNLRGKIMATVDLRGSGRSINALAGQGNIRLRKADIYELPLMISLLKILSIRQPDATAFSKSDIDFRIEGNHIYFDRIDGLLPKGLAWVPQSTVAITCLKGMRQVERTFSFVEMLLQTHDSATFQIPLHREDKLPQIAERFNVEIPYDDPLVIPWNVTTSTESWGDCA</sequence>
<organism evidence="1">
    <name type="scientific">marine sediment metagenome</name>
    <dbReference type="NCBI Taxonomy" id="412755"/>
    <lineage>
        <taxon>unclassified sequences</taxon>
        <taxon>metagenomes</taxon>
        <taxon>ecological metagenomes</taxon>
    </lineage>
</organism>
<comment type="caution">
    <text evidence="1">The sequence shown here is derived from an EMBL/GenBank/DDBJ whole genome shotgun (WGS) entry which is preliminary data.</text>
</comment>
<name>A0A0F8X6Z4_9ZZZZ</name>
<evidence type="ECO:0008006" key="2">
    <source>
        <dbReference type="Google" id="ProtNLM"/>
    </source>
</evidence>
<protein>
    <recommendedName>
        <fullName evidence="2">DNA-directed DNA polymerase family A palm domain-containing protein</fullName>
    </recommendedName>
</protein>
<gene>
    <name evidence="1" type="ORF">LCGC14_3061560</name>
</gene>
<accession>A0A0F8X6Z4</accession>
<reference evidence="1" key="1">
    <citation type="journal article" date="2015" name="Nature">
        <title>Complex archaea that bridge the gap between prokaryotes and eukaryotes.</title>
        <authorList>
            <person name="Spang A."/>
            <person name="Saw J.H."/>
            <person name="Jorgensen S.L."/>
            <person name="Zaremba-Niedzwiedzka K."/>
            <person name="Martijn J."/>
            <person name="Lind A.E."/>
            <person name="van Eijk R."/>
            <person name="Schleper C."/>
            <person name="Guy L."/>
            <person name="Ettema T.J."/>
        </authorList>
    </citation>
    <scope>NUCLEOTIDE SEQUENCE</scope>
</reference>
<dbReference type="EMBL" id="LAZR01064842">
    <property type="protein sequence ID" value="KKK56735.1"/>
    <property type="molecule type" value="Genomic_DNA"/>
</dbReference>
<evidence type="ECO:0000313" key="1">
    <source>
        <dbReference type="EMBL" id="KKK56735.1"/>
    </source>
</evidence>
<dbReference type="AlphaFoldDB" id="A0A0F8X6Z4"/>
<proteinExistence type="predicted"/>